<reference evidence="10 11" key="1">
    <citation type="submission" date="2019-03" db="EMBL/GenBank/DDBJ databases">
        <title>Genomic Encyclopedia of Type Strains, Phase IV (KMG-IV): sequencing the most valuable type-strain genomes for metagenomic binning, comparative biology and taxonomic classification.</title>
        <authorList>
            <person name="Goeker M."/>
        </authorList>
    </citation>
    <scope>NUCLEOTIDE SEQUENCE [LARGE SCALE GENOMIC DNA]</scope>
    <source>
        <strain evidence="10 11">DSM 25964</strain>
    </source>
</reference>
<gene>
    <name evidence="10" type="ORF">C8D99_101252</name>
</gene>
<dbReference type="InterPro" id="IPR046342">
    <property type="entry name" value="CBS_dom_sf"/>
</dbReference>
<evidence type="ECO:0000313" key="11">
    <source>
        <dbReference type="Proteomes" id="UP000295066"/>
    </source>
</evidence>
<dbReference type="EMBL" id="SORI01000001">
    <property type="protein sequence ID" value="TDY65102.1"/>
    <property type="molecule type" value="Genomic_DNA"/>
</dbReference>
<dbReference type="PIRSF" id="PIRSF004692">
    <property type="entry name" value="KdsD_KpsF"/>
    <property type="match status" value="1"/>
</dbReference>
<feature type="site" description="Catalytically relevant" evidence="6">
    <location>
        <position position="215"/>
    </location>
</feature>
<dbReference type="InterPro" id="IPR004800">
    <property type="entry name" value="KdsD/KpsF-type"/>
</dbReference>
<dbReference type="Pfam" id="PF01380">
    <property type="entry name" value="SIS"/>
    <property type="match status" value="1"/>
</dbReference>
<dbReference type="SUPFAM" id="SSF54631">
    <property type="entry name" value="CBS-domain pair"/>
    <property type="match status" value="1"/>
</dbReference>
<keyword evidence="3 7" id="KW-0129">CBS domain</keyword>
<feature type="binding site" evidence="5">
    <location>
        <position position="88"/>
    </location>
    <ligand>
        <name>Zn(2+)</name>
        <dbReference type="ChEBI" id="CHEBI:29105"/>
    </ligand>
</feature>
<dbReference type="InterPro" id="IPR035474">
    <property type="entry name" value="SIS_Kpsf"/>
</dbReference>
<accession>A0A4R8ML03</accession>
<dbReference type="InterPro" id="IPR050986">
    <property type="entry name" value="GutQ/KpsF_isomerases"/>
</dbReference>
<evidence type="ECO:0000259" key="8">
    <source>
        <dbReference type="PROSITE" id="PS51371"/>
    </source>
</evidence>
<dbReference type="PROSITE" id="PS51371">
    <property type="entry name" value="CBS"/>
    <property type="match status" value="2"/>
</dbReference>
<keyword evidence="5" id="KW-0862">Zinc</keyword>
<feature type="site" description="Catalytically relevant" evidence="6">
    <location>
        <position position="65"/>
    </location>
</feature>
<dbReference type="PROSITE" id="PS51464">
    <property type="entry name" value="SIS"/>
    <property type="match status" value="1"/>
</dbReference>
<feature type="domain" description="CBS" evidence="8">
    <location>
        <begin position="232"/>
        <end position="291"/>
    </location>
</feature>
<dbReference type="GO" id="GO:1901135">
    <property type="term" value="P:carbohydrate derivative metabolic process"/>
    <property type="evidence" value="ECO:0007669"/>
    <property type="project" value="InterPro"/>
</dbReference>
<keyword evidence="5" id="KW-0479">Metal-binding</keyword>
<dbReference type="AlphaFoldDB" id="A0A4R8ML03"/>
<evidence type="ECO:0000256" key="3">
    <source>
        <dbReference type="ARBA" id="ARBA00023122"/>
    </source>
</evidence>
<comment type="caution">
    <text evidence="10">The sequence shown here is derived from an EMBL/GenBank/DDBJ whole genome shotgun (WGS) entry which is preliminary data.</text>
</comment>
<dbReference type="InterPro" id="IPR001347">
    <property type="entry name" value="SIS_dom"/>
</dbReference>
<dbReference type="Gene3D" id="3.40.50.10490">
    <property type="entry name" value="Glucose-6-phosphate isomerase like protein, domain 1"/>
    <property type="match status" value="1"/>
</dbReference>
<dbReference type="SUPFAM" id="SSF53697">
    <property type="entry name" value="SIS domain"/>
    <property type="match status" value="1"/>
</dbReference>
<dbReference type="PANTHER" id="PTHR42745">
    <property type="match status" value="1"/>
</dbReference>
<feature type="domain" description="CBS" evidence="8">
    <location>
        <begin position="300"/>
        <end position="351"/>
    </location>
</feature>
<dbReference type="GO" id="GO:0005975">
    <property type="term" value="P:carbohydrate metabolic process"/>
    <property type="evidence" value="ECO:0007669"/>
    <property type="project" value="InterPro"/>
</dbReference>
<dbReference type="Pfam" id="PF00571">
    <property type="entry name" value="CBS"/>
    <property type="match status" value="2"/>
</dbReference>
<evidence type="ECO:0000256" key="4">
    <source>
        <dbReference type="PIRNR" id="PIRNR004692"/>
    </source>
</evidence>
<dbReference type="NCBIfam" id="TIGR00393">
    <property type="entry name" value="kpsF"/>
    <property type="match status" value="1"/>
</dbReference>
<dbReference type="GO" id="GO:0046872">
    <property type="term" value="F:metal ion binding"/>
    <property type="evidence" value="ECO:0007669"/>
    <property type="project" value="UniProtKB-KW"/>
</dbReference>
<evidence type="ECO:0000256" key="1">
    <source>
        <dbReference type="ARBA" id="ARBA00008165"/>
    </source>
</evidence>
<keyword evidence="2" id="KW-0677">Repeat</keyword>
<sequence>MFCLPWEREGRCLSDEQLLEAGKGILRSEAAEIQRAADRMDMELVRAARIIHSCRGRLVVAGMGKSGIIGRKIAATLASLGTPSFFLHAAEGSHGDLGMVCRDDAALILSNSGTTAEVLSILPHFRRLGAPIIAITGGLKSPLAQNADVVLDSSVLSEAGILAKITPADGPGQDEDALNLAPLCSTTLQLALGDALAGMVTELRGLRPEDFALFHPGGALGRKLLTRIRDVMATGDKLPVVGLSVKVSDALFEMTSKGYGATIIVDDRGDLAGIFTDGDLRRLIARKGVECLSEAVSGVMIATPLVIAPDRLAVEAVRIMEQREISAIIVVEGKRPVGILHLHELLKAGVA</sequence>
<evidence type="ECO:0000313" key="10">
    <source>
        <dbReference type="EMBL" id="TDY65102.1"/>
    </source>
</evidence>
<evidence type="ECO:0000256" key="2">
    <source>
        <dbReference type="ARBA" id="ARBA00022737"/>
    </source>
</evidence>
<comment type="similarity">
    <text evidence="1 4">Belongs to the SIS family. GutQ/KpsF subfamily.</text>
</comment>
<proteinExistence type="inferred from homology"/>
<dbReference type="CDD" id="cd04604">
    <property type="entry name" value="CBS_pair_SIS_assoc"/>
    <property type="match status" value="1"/>
</dbReference>
<feature type="domain" description="SIS" evidence="9">
    <location>
        <begin position="47"/>
        <end position="206"/>
    </location>
</feature>
<dbReference type="PANTHER" id="PTHR42745:SF1">
    <property type="entry name" value="ARABINOSE 5-PHOSPHATE ISOMERASE KDSD"/>
    <property type="match status" value="1"/>
</dbReference>
<dbReference type="GO" id="GO:0016853">
    <property type="term" value="F:isomerase activity"/>
    <property type="evidence" value="ECO:0007669"/>
    <property type="project" value="UniProtKB-KW"/>
</dbReference>
<feature type="site" description="Catalytically relevant" evidence="6">
    <location>
        <position position="158"/>
    </location>
</feature>
<keyword evidence="10" id="KW-0413">Isomerase</keyword>
<dbReference type="SMART" id="SM00116">
    <property type="entry name" value="CBS"/>
    <property type="match status" value="2"/>
</dbReference>
<dbReference type="RefSeq" id="WP_133955507.1">
    <property type="nucleotide sequence ID" value="NZ_SORI01000001.1"/>
</dbReference>
<dbReference type="Proteomes" id="UP000295066">
    <property type="component" value="Unassembled WGS sequence"/>
</dbReference>
<protein>
    <submittedName>
        <fullName evidence="10">Arabinose-5-phosphate isomerase</fullName>
    </submittedName>
</protein>
<organism evidence="10 11">
    <name type="scientific">Aminivibrio pyruvatiphilus</name>
    <dbReference type="NCBI Taxonomy" id="1005740"/>
    <lineage>
        <taxon>Bacteria</taxon>
        <taxon>Thermotogati</taxon>
        <taxon>Synergistota</taxon>
        <taxon>Synergistia</taxon>
        <taxon>Synergistales</taxon>
        <taxon>Aminobacteriaceae</taxon>
        <taxon>Aminivibrio</taxon>
    </lineage>
</organism>
<feature type="site" description="Catalytically relevant" evidence="6">
    <location>
        <position position="117"/>
    </location>
</feature>
<dbReference type="Gene3D" id="3.10.580.10">
    <property type="entry name" value="CBS-domain"/>
    <property type="match status" value="1"/>
</dbReference>
<dbReference type="InterPro" id="IPR000644">
    <property type="entry name" value="CBS_dom"/>
</dbReference>
<evidence type="ECO:0000256" key="7">
    <source>
        <dbReference type="PROSITE-ProRule" id="PRU00703"/>
    </source>
</evidence>
<name>A0A4R8ML03_9BACT</name>
<evidence type="ECO:0000256" key="6">
    <source>
        <dbReference type="PIRSR" id="PIRSR004692-3"/>
    </source>
</evidence>
<dbReference type="InterPro" id="IPR046348">
    <property type="entry name" value="SIS_dom_sf"/>
</dbReference>
<dbReference type="OrthoDB" id="9762536at2"/>
<evidence type="ECO:0000256" key="5">
    <source>
        <dbReference type="PIRSR" id="PIRSR004692-2"/>
    </source>
</evidence>
<evidence type="ECO:0000259" key="9">
    <source>
        <dbReference type="PROSITE" id="PS51464"/>
    </source>
</evidence>
<dbReference type="GO" id="GO:0097367">
    <property type="term" value="F:carbohydrate derivative binding"/>
    <property type="evidence" value="ECO:0007669"/>
    <property type="project" value="InterPro"/>
</dbReference>
<keyword evidence="11" id="KW-1185">Reference proteome</keyword>
<dbReference type="CDD" id="cd05014">
    <property type="entry name" value="SIS_Kpsf"/>
    <property type="match status" value="1"/>
</dbReference>